<feature type="transmembrane region" description="Helical" evidence="7">
    <location>
        <begin position="248"/>
        <end position="272"/>
    </location>
</feature>
<dbReference type="Pfam" id="PF04024">
    <property type="entry name" value="PspC"/>
    <property type="match status" value="1"/>
</dbReference>
<dbReference type="EMBL" id="JBHSHB010000008">
    <property type="protein sequence ID" value="MFC4689749.1"/>
    <property type="molecule type" value="Genomic_DNA"/>
</dbReference>
<feature type="domain" description="PspC-related transmembrane region" evidence="9">
    <location>
        <begin position="215"/>
        <end position="355"/>
    </location>
</feature>
<evidence type="ECO:0000256" key="3">
    <source>
        <dbReference type="ARBA" id="ARBA00022692"/>
    </source>
</evidence>
<evidence type="ECO:0000256" key="7">
    <source>
        <dbReference type="SAM" id="Phobius"/>
    </source>
</evidence>
<dbReference type="Proteomes" id="UP001595878">
    <property type="component" value="Unassembled WGS sequence"/>
</dbReference>
<evidence type="ECO:0000313" key="11">
    <source>
        <dbReference type="EMBL" id="MFC4689749.1"/>
    </source>
</evidence>
<evidence type="ECO:0000259" key="8">
    <source>
        <dbReference type="Pfam" id="PF04024"/>
    </source>
</evidence>
<feature type="transmembrane region" description="Helical" evidence="7">
    <location>
        <begin position="329"/>
        <end position="351"/>
    </location>
</feature>
<keyword evidence="5 7" id="KW-0472">Membrane</keyword>
<feature type="transmembrane region" description="Helical" evidence="7">
    <location>
        <begin position="148"/>
        <end position="173"/>
    </location>
</feature>
<keyword evidence="2" id="KW-1003">Cell membrane</keyword>
<feature type="region of interest" description="Disordered" evidence="6">
    <location>
        <begin position="543"/>
        <end position="598"/>
    </location>
</feature>
<evidence type="ECO:0000256" key="2">
    <source>
        <dbReference type="ARBA" id="ARBA00022475"/>
    </source>
</evidence>
<evidence type="ECO:0000256" key="5">
    <source>
        <dbReference type="ARBA" id="ARBA00023136"/>
    </source>
</evidence>
<dbReference type="RefSeq" id="WP_380032497.1">
    <property type="nucleotide sequence ID" value="NZ_JBHSHB010000008.1"/>
</dbReference>
<evidence type="ECO:0000256" key="4">
    <source>
        <dbReference type="ARBA" id="ARBA00022989"/>
    </source>
</evidence>
<name>A0ABV9L6Z9_9FLAO</name>
<evidence type="ECO:0000259" key="10">
    <source>
        <dbReference type="Pfam" id="PF22744"/>
    </source>
</evidence>
<sequence>MNKTVNINLAGVFFHIDEDAYGKLQRYLAAIKRSFEGMQGEDEIIADIEARISELFSERIKDERQVIGSQELDEVIAVMGQPEDYMVDDDIFEDEPAASSNSSKKSKQAPRIAQRRFYRDTDNAYIGGVSSGMGHYLGIDPLWVRIGWVLLIALTWFTLGGTALIYLALWVFVPEAQTTADKLAMRGKAVNIDNITEKVKEGFENVADTVKSVDYDKYGNKVKTGAQGFFGTIGKIIMFFFKVLAKIIGVLLIITGATVVISLLITFLTGGVVDLFTPNLADLPWVNNETGLPIWLVLLLTLFAVGIPFFFLFYLGLKIVSSNLKSMPVSAKLSLFGLWLVSAIVIGVFSVKEAIKYSNTETGKVVERTELAITSSDTLRIQMRESDRYEIPFGRSTGFMRTIKSDTESVTIERDVRLIVRSTKDSNGYIQIEKRADNFTYEEARELASSIQYDFKLKDGILSLDGFLTSPTQKSYGHWNDREVQVIVYLPEGTTLIADENTYSYHRNDSRYRDILDNGTEEQYLTVGNGKLLCDGCPEDRSYDYNDDDNSWEQSGNDSWEERSYEEGENAPEWDREPEAPQAPTPPEAPDTDALRNN</sequence>
<feature type="transmembrane region" description="Helical" evidence="7">
    <location>
        <begin position="292"/>
        <end position="317"/>
    </location>
</feature>
<reference evidence="12" key="1">
    <citation type="journal article" date="2019" name="Int. J. Syst. Evol. Microbiol.">
        <title>The Global Catalogue of Microorganisms (GCM) 10K type strain sequencing project: providing services to taxonomists for standard genome sequencing and annotation.</title>
        <authorList>
            <consortium name="The Broad Institute Genomics Platform"/>
            <consortium name="The Broad Institute Genome Sequencing Center for Infectious Disease"/>
            <person name="Wu L."/>
            <person name="Ma J."/>
        </authorList>
    </citation>
    <scope>NUCLEOTIDE SEQUENCE [LARGE SCALE GENOMIC DNA]</scope>
    <source>
        <strain evidence="12">CGMCC 4.7427</strain>
    </source>
</reference>
<evidence type="ECO:0000256" key="6">
    <source>
        <dbReference type="SAM" id="MobiDB-lite"/>
    </source>
</evidence>
<evidence type="ECO:0000313" key="12">
    <source>
        <dbReference type="Proteomes" id="UP001595878"/>
    </source>
</evidence>
<keyword evidence="12" id="KW-1185">Reference proteome</keyword>
<proteinExistence type="predicted"/>
<keyword evidence="4 7" id="KW-1133">Transmembrane helix</keyword>
<accession>A0ABV9L6Z9</accession>
<feature type="domain" description="Phage shock protein PspC N-terminal" evidence="8">
    <location>
        <begin position="115"/>
        <end position="176"/>
    </location>
</feature>
<gene>
    <name evidence="11" type="ORF">ACFO5T_04830</name>
</gene>
<dbReference type="InterPro" id="IPR052027">
    <property type="entry name" value="PspC"/>
</dbReference>
<dbReference type="Pfam" id="PF22571">
    <property type="entry name" value="LiaI-LiaF-TM_PspC"/>
    <property type="match status" value="1"/>
</dbReference>
<dbReference type="InterPro" id="IPR007168">
    <property type="entry name" value="Phageshock_PspC_N"/>
</dbReference>
<dbReference type="PANTHER" id="PTHR33885:SF3">
    <property type="entry name" value="PHAGE SHOCK PROTEIN C"/>
    <property type="match status" value="1"/>
</dbReference>
<comment type="subcellular location">
    <subcellularLocation>
        <location evidence="1">Cell membrane</location>
        <topology evidence="1">Single-pass membrane protein</topology>
    </subcellularLocation>
</comment>
<dbReference type="InterPro" id="IPR054319">
    <property type="entry name" value="PspC-rel_ToastRack"/>
</dbReference>
<protein>
    <submittedName>
        <fullName evidence="11">PspC domain-containing protein</fullName>
    </submittedName>
</protein>
<keyword evidence="3 7" id="KW-0812">Transmembrane</keyword>
<evidence type="ECO:0000256" key="1">
    <source>
        <dbReference type="ARBA" id="ARBA00004162"/>
    </source>
</evidence>
<dbReference type="InterPro" id="IPR054321">
    <property type="entry name" value="PspC-rel_TM"/>
</dbReference>
<feature type="domain" description="PspC-related ToastRack" evidence="10">
    <location>
        <begin position="406"/>
        <end position="539"/>
    </location>
</feature>
<dbReference type="Pfam" id="PF22744">
    <property type="entry name" value="Toast-rack_PspC-Cterm"/>
    <property type="match status" value="1"/>
</dbReference>
<comment type="caution">
    <text evidence="11">The sequence shown here is derived from an EMBL/GenBank/DDBJ whole genome shotgun (WGS) entry which is preliminary data.</text>
</comment>
<organism evidence="11 12">
    <name type="scientific">Dokdonia genika</name>
    <dbReference type="NCBI Taxonomy" id="308113"/>
    <lineage>
        <taxon>Bacteria</taxon>
        <taxon>Pseudomonadati</taxon>
        <taxon>Bacteroidota</taxon>
        <taxon>Flavobacteriia</taxon>
        <taxon>Flavobacteriales</taxon>
        <taxon>Flavobacteriaceae</taxon>
        <taxon>Dokdonia</taxon>
    </lineage>
</organism>
<evidence type="ECO:0000259" key="9">
    <source>
        <dbReference type="Pfam" id="PF22571"/>
    </source>
</evidence>
<dbReference type="PANTHER" id="PTHR33885">
    <property type="entry name" value="PHAGE SHOCK PROTEIN C"/>
    <property type="match status" value="1"/>
</dbReference>